<keyword evidence="9 12" id="KW-0368">Histidine biosynthesis</keyword>
<sequence length="290" mass="31566">MKLLDGKKCAESLVADISRKVGEYVASGLRKPHMTIILVGEHAPSESYVKSKIKSCGNAGFESTLLRFPESVTEAELLAKIAEVNADRTTDGLIVQLPLPKHINQQHVINAIDPEKDIDGFHPMNFGRMSLGQKAFRPATAYGICKLLQFYEIPVWGKHCVVIGRSNIVGKPISIMLSNDFEIGNATVTLTHIETPRELLLDETRRADIVIVAVGIPGFVTADMVKDGAVLIDVGINRLADGKIVGDADFENVKEKCSWITPVPGGVGRMTVAALMINTLMAYQNNFNLA</sequence>
<dbReference type="InterPro" id="IPR036291">
    <property type="entry name" value="NAD(P)-bd_dom_sf"/>
</dbReference>
<comment type="subunit">
    <text evidence="2 12">Homodimer.</text>
</comment>
<dbReference type="Pfam" id="PF00763">
    <property type="entry name" value="THF_DHG_CYH"/>
    <property type="match status" value="1"/>
</dbReference>
<evidence type="ECO:0000256" key="9">
    <source>
        <dbReference type="ARBA" id="ARBA00023102"/>
    </source>
</evidence>
<keyword evidence="4 12" id="KW-0028">Amino-acid biosynthesis</keyword>
<dbReference type="SUPFAM" id="SSF53223">
    <property type="entry name" value="Aminoacid dehydrogenase-like, N-terminal domain"/>
    <property type="match status" value="1"/>
</dbReference>
<reference evidence="15 16" key="1">
    <citation type="journal article" date="2015" name="Genome Announc.">
        <title>Complete Genome of Geobacter pickeringii G13T, a Metal-Reducing Isolate from Sedimentary Kaolin Deposits.</title>
        <authorList>
            <person name="Badalamenti J.P."/>
            <person name="Bond D.R."/>
        </authorList>
    </citation>
    <scope>NUCLEOTIDE SEQUENCE [LARGE SCALE GENOMIC DNA]</scope>
    <source>
        <strain evidence="15 16">G13</strain>
    </source>
</reference>
<keyword evidence="16" id="KW-1185">Reference proteome</keyword>
<dbReference type="UniPathway" id="UPA00193"/>
<gene>
    <name evidence="12" type="primary">folD</name>
    <name evidence="15" type="ORF">GPICK_01650</name>
</gene>
<keyword evidence="3 12" id="KW-0554">One-carbon metabolism</keyword>
<dbReference type="InterPro" id="IPR020867">
    <property type="entry name" value="THF_DH/CycHdrlase_CS"/>
</dbReference>
<organism evidence="15 16">
    <name type="scientific">Geobacter pickeringii</name>
    <dbReference type="NCBI Taxonomy" id="345632"/>
    <lineage>
        <taxon>Bacteria</taxon>
        <taxon>Pseudomonadati</taxon>
        <taxon>Thermodesulfobacteriota</taxon>
        <taxon>Desulfuromonadia</taxon>
        <taxon>Geobacterales</taxon>
        <taxon>Geobacteraceae</taxon>
        <taxon>Geobacter</taxon>
    </lineage>
</organism>
<feature type="binding site" evidence="12">
    <location>
        <position position="236"/>
    </location>
    <ligand>
        <name>NADP(+)</name>
        <dbReference type="ChEBI" id="CHEBI:58349"/>
    </ligand>
</feature>
<dbReference type="KEGG" id="gpi:GPICK_01650"/>
<dbReference type="InterPro" id="IPR000672">
    <property type="entry name" value="THF_DH/CycHdrlase"/>
</dbReference>
<protein>
    <recommendedName>
        <fullName evidence="12">Bifunctional protein FolD</fullName>
    </recommendedName>
    <domain>
        <recommendedName>
            <fullName evidence="12">Methylenetetrahydrofolate dehydrogenase</fullName>
            <ecNumber evidence="12">1.5.1.5</ecNumber>
        </recommendedName>
    </domain>
    <domain>
        <recommendedName>
            <fullName evidence="12">Methenyltetrahydrofolate cyclohydrolase</fullName>
            <ecNumber evidence="12">3.5.4.9</ecNumber>
        </recommendedName>
    </domain>
</protein>
<evidence type="ECO:0000256" key="6">
    <source>
        <dbReference type="ARBA" id="ARBA00022801"/>
    </source>
</evidence>
<dbReference type="GO" id="GO:0009086">
    <property type="term" value="P:methionine biosynthetic process"/>
    <property type="evidence" value="ECO:0007669"/>
    <property type="project" value="UniProtKB-KW"/>
</dbReference>
<comment type="pathway">
    <text evidence="1 12">One-carbon metabolism; tetrahydrofolate interconversion.</text>
</comment>
<dbReference type="HAMAP" id="MF_01576">
    <property type="entry name" value="THF_DHG_CYH"/>
    <property type="match status" value="1"/>
</dbReference>
<evidence type="ECO:0000256" key="7">
    <source>
        <dbReference type="ARBA" id="ARBA00022857"/>
    </source>
</evidence>
<evidence type="ECO:0000256" key="10">
    <source>
        <dbReference type="ARBA" id="ARBA00023167"/>
    </source>
</evidence>
<dbReference type="FunFam" id="3.40.50.10860:FF:000005">
    <property type="entry name" value="C-1-tetrahydrofolate synthase, cytoplasmic, putative"/>
    <property type="match status" value="1"/>
</dbReference>
<dbReference type="GO" id="GO:0004488">
    <property type="term" value="F:methylenetetrahydrofolate dehydrogenase (NADP+) activity"/>
    <property type="evidence" value="ECO:0007669"/>
    <property type="project" value="UniProtKB-UniRule"/>
</dbReference>
<keyword evidence="11 12" id="KW-0511">Multifunctional enzyme</keyword>
<keyword evidence="5 12" id="KW-0658">Purine biosynthesis</keyword>
<evidence type="ECO:0000256" key="12">
    <source>
        <dbReference type="HAMAP-Rule" id="MF_01576"/>
    </source>
</evidence>
<name>A0A0B5BDV0_9BACT</name>
<dbReference type="Gene3D" id="3.40.50.10860">
    <property type="entry name" value="Leucine Dehydrogenase, chain A, domain 1"/>
    <property type="match status" value="1"/>
</dbReference>
<feature type="domain" description="Tetrahydrofolate dehydrogenase/cyclohydrolase catalytic" evidence="13">
    <location>
        <begin position="4"/>
        <end position="119"/>
    </location>
</feature>
<comment type="function">
    <text evidence="12">Catalyzes the oxidation of 5,10-methylenetetrahydrofolate to 5,10-methenyltetrahydrofolate and then the hydrolysis of 5,10-methenyltetrahydrofolate to 10-formyltetrahydrofolate.</text>
</comment>
<evidence type="ECO:0000313" key="16">
    <source>
        <dbReference type="Proteomes" id="UP000057609"/>
    </source>
</evidence>
<evidence type="ECO:0000256" key="4">
    <source>
        <dbReference type="ARBA" id="ARBA00022605"/>
    </source>
</evidence>
<proteinExistence type="inferred from homology"/>
<dbReference type="GO" id="GO:0000105">
    <property type="term" value="P:L-histidine biosynthetic process"/>
    <property type="evidence" value="ECO:0007669"/>
    <property type="project" value="UniProtKB-KW"/>
</dbReference>
<comment type="catalytic activity">
    <reaction evidence="12">
        <text>(6R)-5,10-methenyltetrahydrofolate + H2O = (6R)-10-formyltetrahydrofolate + H(+)</text>
        <dbReference type="Rhea" id="RHEA:23700"/>
        <dbReference type="ChEBI" id="CHEBI:15377"/>
        <dbReference type="ChEBI" id="CHEBI:15378"/>
        <dbReference type="ChEBI" id="CHEBI:57455"/>
        <dbReference type="ChEBI" id="CHEBI:195366"/>
        <dbReference type="EC" id="3.5.4.9"/>
    </reaction>
</comment>
<dbReference type="AlphaFoldDB" id="A0A0B5BDV0"/>
<feature type="binding site" evidence="12">
    <location>
        <position position="193"/>
    </location>
    <ligand>
        <name>NADP(+)</name>
        <dbReference type="ChEBI" id="CHEBI:58349"/>
    </ligand>
</feature>
<evidence type="ECO:0000256" key="8">
    <source>
        <dbReference type="ARBA" id="ARBA00023002"/>
    </source>
</evidence>
<dbReference type="Gene3D" id="3.40.50.720">
    <property type="entry name" value="NAD(P)-binding Rossmann-like Domain"/>
    <property type="match status" value="1"/>
</dbReference>
<comment type="catalytic activity">
    <reaction evidence="12">
        <text>(6R)-5,10-methylene-5,6,7,8-tetrahydrofolate + NADP(+) = (6R)-5,10-methenyltetrahydrofolate + NADPH</text>
        <dbReference type="Rhea" id="RHEA:22812"/>
        <dbReference type="ChEBI" id="CHEBI:15636"/>
        <dbReference type="ChEBI" id="CHEBI:57455"/>
        <dbReference type="ChEBI" id="CHEBI:57783"/>
        <dbReference type="ChEBI" id="CHEBI:58349"/>
        <dbReference type="EC" id="1.5.1.5"/>
    </reaction>
</comment>
<comment type="similarity">
    <text evidence="12">Belongs to the tetrahydrofolate dehydrogenase/cyclohydrolase family.</text>
</comment>
<dbReference type="FunFam" id="3.40.50.720:FF:000094">
    <property type="entry name" value="Bifunctional protein FolD"/>
    <property type="match status" value="1"/>
</dbReference>
<evidence type="ECO:0000256" key="2">
    <source>
        <dbReference type="ARBA" id="ARBA00011738"/>
    </source>
</evidence>
<keyword evidence="6 12" id="KW-0378">Hydrolase</keyword>
<evidence type="ECO:0000313" key="15">
    <source>
        <dbReference type="EMBL" id="AJE02251.1"/>
    </source>
</evidence>
<dbReference type="SUPFAM" id="SSF51735">
    <property type="entry name" value="NAD(P)-binding Rossmann-fold domains"/>
    <property type="match status" value="1"/>
</dbReference>
<evidence type="ECO:0000259" key="14">
    <source>
        <dbReference type="Pfam" id="PF02882"/>
    </source>
</evidence>
<dbReference type="GO" id="GO:0006164">
    <property type="term" value="P:purine nucleotide biosynthetic process"/>
    <property type="evidence" value="ECO:0007669"/>
    <property type="project" value="UniProtKB-KW"/>
</dbReference>
<evidence type="ECO:0000256" key="3">
    <source>
        <dbReference type="ARBA" id="ARBA00022563"/>
    </source>
</evidence>
<evidence type="ECO:0000256" key="11">
    <source>
        <dbReference type="ARBA" id="ARBA00023268"/>
    </source>
</evidence>
<dbReference type="PANTHER" id="PTHR48099">
    <property type="entry name" value="C-1-TETRAHYDROFOLATE SYNTHASE, CYTOPLASMIC-RELATED"/>
    <property type="match status" value="1"/>
</dbReference>
<dbReference type="RefSeq" id="WP_039739971.1">
    <property type="nucleotide sequence ID" value="NZ_CP009788.1"/>
</dbReference>
<dbReference type="STRING" id="345632.GPICK_01650"/>
<dbReference type="InterPro" id="IPR046346">
    <property type="entry name" value="Aminoacid_DH-like_N_sf"/>
</dbReference>
<dbReference type="EC" id="1.5.1.5" evidence="12"/>
<keyword evidence="10 12" id="KW-0486">Methionine biosynthesis</keyword>
<feature type="binding site" evidence="12">
    <location>
        <begin position="164"/>
        <end position="166"/>
    </location>
    <ligand>
        <name>NADP(+)</name>
        <dbReference type="ChEBI" id="CHEBI:58349"/>
    </ligand>
</feature>
<evidence type="ECO:0000259" key="13">
    <source>
        <dbReference type="Pfam" id="PF00763"/>
    </source>
</evidence>
<dbReference type="PROSITE" id="PS00766">
    <property type="entry name" value="THF_DHG_CYH_1"/>
    <property type="match status" value="1"/>
</dbReference>
<evidence type="ECO:0000256" key="5">
    <source>
        <dbReference type="ARBA" id="ARBA00022755"/>
    </source>
</evidence>
<dbReference type="InterPro" id="IPR020630">
    <property type="entry name" value="THF_DH/CycHdrlase_cat_dom"/>
</dbReference>
<dbReference type="EC" id="3.5.4.9" evidence="12"/>
<dbReference type="InterPro" id="IPR020631">
    <property type="entry name" value="THF_DH/CycHdrlase_NAD-bd_dom"/>
</dbReference>
<dbReference type="Pfam" id="PF02882">
    <property type="entry name" value="THF_DHG_CYH_C"/>
    <property type="match status" value="1"/>
</dbReference>
<dbReference type="PRINTS" id="PR00085">
    <property type="entry name" value="THFDHDRGNASE"/>
</dbReference>
<dbReference type="GO" id="GO:0035999">
    <property type="term" value="P:tetrahydrofolate interconversion"/>
    <property type="evidence" value="ECO:0007669"/>
    <property type="project" value="UniProtKB-UniRule"/>
</dbReference>
<accession>A0A0B5BDV0</accession>
<keyword evidence="8 12" id="KW-0560">Oxidoreductase</keyword>
<dbReference type="EMBL" id="CP009788">
    <property type="protein sequence ID" value="AJE02251.1"/>
    <property type="molecule type" value="Genomic_DNA"/>
</dbReference>
<dbReference type="CDD" id="cd01080">
    <property type="entry name" value="NAD_bind_m-THF_DH_Cyclohyd"/>
    <property type="match status" value="1"/>
</dbReference>
<dbReference type="OrthoDB" id="9803580at2"/>
<dbReference type="Proteomes" id="UP000057609">
    <property type="component" value="Chromosome"/>
</dbReference>
<dbReference type="PANTHER" id="PTHR48099:SF5">
    <property type="entry name" value="C-1-TETRAHYDROFOLATE SYNTHASE, CYTOPLASMIC"/>
    <property type="match status" value="1"/>
</dbReference>
<dbReference type="GO" id="GO:0004477">
    <property type="term" value="F:methenyltetrahydrofolate cyclohydrolase activity"/>
    <property type="evidence" value="ECO:0007669"/>
    <property type="project" value="UniProtKB-UniRule"/>
</dbReference>
<evidence type="ECO:0000256" key="1">
    <source>
        <dbReference type="ARBA" id="ARBA00004777"/>
    </source>
</evidence>
<feature type="domain" description="Tetrahydrofolate dehydrogenase/cyclohydrolase NAD(P)-binding" evidence="14">
    <location>
        <begin position="138"/>
        <end position="285"/>
    </location>
</feature>
<dbReference type="GO" id="GO:0005829">
    <property type="term" value="C:cytosol"/>
    <property type="evidence" value="ECO:0007669"/>
    <property type="project" value="TreeGrafter"/>
</dbReference>
<keyword evidence="7 12" id="KW-0521">NADP</keyword>
<dbReference type="HOGENOM" id="CLU_034045_2_1_7"/>